<accession>A0A9P6PKW5</accession>
<comment type="caution">
    <text evidence="1">The sequence shown here is derived from an EMBL/GenBank/DDBJ whole genome shotgun (WGS) entry which is preliminary data.</text>
</comment>
<evidence type="ECO:0000313" key="2">
    <source>
        <dbReference type="Proteomes" id="UP000807716"/>
    </source>
</evidence>
<evidence type="ECO:0000313" key="1">
    <source>
        <dbReference type="EMBL" id="KAG0248982.1"/>
    </source>
</evidence>
<proteinExistence type="predicted"/>
<gene>
    <name evidence="1" type="ORF">DFQ27_000491</name>
</gene>
<reference evidence="1" key="1">
    <citation type="journal article" date="2020" name="Fungal Divers.">
        <title>Resolving the Mortierellaceae phylogeny through synthesis of multi-gene phylogenetics and phylogenomics.</title>
        <authorList>
            <person name="Vandepol N."/>
            <person name="Liber J."/>
            <person name="Desiro A."/>
            <person name="Na H."/>
            <person name="Kennedy M."/>
            <person name="Barry K."/>
            <person name="Grigoriev I.V."/>
            <person name="Miller A.N."/>
            <person name="O'Donnell K."/>
            <person name="Stajich J.E."/>
            <person name="Bonito G."/>
        </authorList>
    </citation>
    <scope>NUCLEOTIDE SEQUENCE</scope>
    <source>
        <strain evidence="1">BC1065</strain>
    </source>
</reference>
<dbReference type="AlphaFoldDB" id="A0A9P6PKW5"/>
<name>A0A9P6PKW5_9FUNG</name>
<organism evidence="1 2">
    <name type="scientific">Actinomortierella ambigua</name>
    <dbReference type="NCBI Taxonomy" id="1343610"/>
    <lineage>
        <taxon>Eukaryota</taxon>
        <taxon>Fungi</taxon>
        <taxon>Fungi incertae sedis</taxon>
        <taxon>Mucoromycota</taxon>
        <taxon>Mortierellomycotina</taxon>
        <taxon>Mortierellomycetes</taxon>
        <taxon>Mortierellales</taxon>
        <taxon>Mortierellaceae</taxon>
        <taxon>Actinomortierella</taxon>
    </lineage>
</organism>
<dbReference type="EMBL" id="JAAAJB010001115">
    <property type="protein sequence ID" value="KAG0248982.1"/>
    <property type="molecule type" value="Genomic_DNA"/>
</dbReference>
<dbReference type="OrthoDB" id="2371919at2759"/>
<dbReference type="Proteomes" id="UP000807716">
    <property type="component" value="Unassembled WGS sequence"/>
</dbReference>
<keyword evidence="2" id="KW-1185">Reference proteome</keyword>
<sequence>RVLQKIKAEGVKATVITPFWTSALWYPTLTAMATCKPIPVPRSSVLAAPGNDPHILEKNPMWSLSAWNIDGNKP</sequence>
<protein>
    <submittedName>
        <fullName evidence="1">Uncharacterized protein</fullName>
    </submittedName>
</protein>
<feature type="non-terminal residue" evidence="1">
    <location>
        <position position="1"/>
    </location>
</feature>